<evidence type="ECO:0000256" key="1">
    <source>
        <dbReference type="SAM" id="SignalP"/>
    </source>
</evidence>
<keyword evidence="3" id="KW-1185">Reference proteome</keyword>
<sequence>MPVWISRVLLRLILIRPCYVRMRQEFIRTSYRKLHKELGLRCLSIQHLDQVSCTCLFLRERLNWLESDSPGNQLRTRNKQRKECSHSSLDISKTIGERNCKFFFRAREQ</sequence>
<protein>
    <recommendedName>
        <fullName evidence="4">Secreted protein</fullName>
    </recommendedName>
</protein>
<evidence type="ECO:0008006" key="4">
    <source>
        <dbReference type="Google" id="ProtNLM"/>
    </source>
</evidence>
<dbReference type="EMBL" id="JAIQCV010000003">
    <property type="protein sequence ID" value="KAH1115361.1"/>
    <property type="molecule type" value="Genomic_DNA"/>
</dbReference>
<evidence type="ECO:0000313" key="2">
    <source>
        <dbReference type="EMBL" id="KAH1115361.1"/>
    </source>
</evidence>
<gene>
    <name evidence="2" type="ORF">J1N35_008739</name>
</gene>
<feature type="signal peptide" evidence="1">
    <location>
        <begin position="1"/>
        <end position="20"/>
    </location>
</feature>
<name>A0A9D3W9N6_9ROSI</name>
<evidence type="ECO:0000313" key="3">
    <source>
        <dbReference type="Proteomes" id="UP000828251"/>
    </source>
</evidence>
<feature type="chain" id="PRO_5038669952" description="Secreted protein" evidence="1">
    <location>
        <begin position="21"/>
        <end position="109"/>
    </location>
</feature>
<comment type="caution">
    <text evidence="2">The sequence shown here is derived from an EMBL/GenBank/DDBJ whole genome shotgun (WGS) entry which is preliminary data.</text>
</comment>
<proteinExistence type="predicted"/>
<accession>A0A9D3W9N6</accession>
<dbReference type="AlphaFoldDB" id="A0A9D3W9N6"/>
<organism evidence="2 3">
    <name type="scientific">Gossypium stocksii</name>
    <dbReference type="NCBI Taxonomy" id="47602"/>
    <lineage>
        <taxon>Eukaryota</taxon>
        <taxon>Viridiplantae</taxon>
        <taxon>Streptophyta</taxon>
        <taxon>Embryophyta</taxon>
        <taxon>Tracheophyta</taxon>
        <taxon>Spermatophyta</taxon>
        <taxon>Magnoliopsida</taxon>
        <taxon>eudicotyledons</taxon>
        <taxon>Gunneridae</taxon>
        <taxon>Pentapetalae</taxon>
        <taxon>rosids</taxon>
        <taxon>malvids</taxon>
        <taxon>Malvales</taxon>
        <taxon>Malvaceae</taxon>
        <taxon>Malvoideae</taxon>
        <taxon>Gossypium</taxon>
    </lineage>
</organism>
<dbReference type="Proteomes" id="UP000828251">
    <property type="component" value="Unassembled WGS sequence"/>
</dbReference>
<reference evidence="2 3" key="1">
    <citation type="journal article" date="2021" name="Plant Biotechnol. J.">
        <title>Multi-omics assisted identification of the key and species-specific regulatory components of drought-tolerant mechanisms in Gossypium stocksii.</title>
        <authorList>
            <person name="Yu D."/>
            <person name="Ke L."/>
            <person name="Zhang D."/>
            <person name="Wu Y."/>
            <person name="Sun Y."/>
            <person name="Mei J."/>
            <person name="Sun J."/>
            <person name="Sun Y."/>
        </authorList>
    </citation>
    <scope>NUCLEOTIDE SEQUENCE [LARGE SCALE GENOMIC DNA]</scope>
    <source>
        <strain evidence="3">cv. E1</strain>
        <tissue evidence="2">Leaf</tissue>
    </source>
</reference>
<keyword evidence="1" id="KW-0732">Signal</keyword>